<dbReference type="AlphaFoldDB" id="A0A075G816"/>
<dbReference type="PANTHER" id="PTHR30465">
    <property type="entry name" value="INNER MEMBRANE ABC TRANSPORTER"/>
    <property type="match status" value="1"/>
</dbReference>
<feature type="transmembrane region" description="Helical" evidence="7">
    <location>
        <begin position="275"/>
        <end position="297"/>
    </location>
</feature>
<feature type="transmembrane region" description="Helical" evidence="7">
    <location>
        <begin position="12"/>
        <end position="30"/>
    </location>
</feature>
<feature type="transmembrane region" description="Helical" evidence="7">
    <location>
        <begin position="209"/>
        <end position="235"/>
    </location>
</feature>
<organism evidence="9">
    <name type="scientific">uncultured marine thaumarchaeote KM3_04_D06</name>
    <dbReference type="NCBI Taxonomy" id="1455965"/>
    <lineage>
        <taxon>Archaea</taxon>
        <taxon>Nitrososphaerota</taxon>
        <taxon>environmental samples</taxon>
    </lineage>
</organism>
<feature type="transmembrane region" description="Helical" evidence="7">
    <location>
        <begin position="131"/>
        <end position="151"/>
    </location>
</feature>
<keyword evidence="2 7" id="KW-0813">Transport</keyword>
<dbReference type="PROSITE" id="PS50928">
    <property type="entry name" value="ABC_TM1"/>
    <property type="match status" value="1"/>
</dbReference>
<proteinExistence type="inferred from homology"/>
<evidence type="ECO:0000313" key="9">
    <source>
        <dbReference type="EMBL" id="AIE98116.1"/>
    </source>
</evidence>
<evidence type="ECO:0000256" key="3">
    <source>
        <dbReference type="ARBA" id="ARBA00022475"/>
    </source>
</evidence>
<protein>
    <submittedName>
        <fullName evidence="9">Binding-protein-dependent transporter inner membrane protein (ABC.PE.P)</fullName>
    </submittedName>
</protein>
<comment type="subcellular location">
    <subcellularLocation>
        <location evidence="1 7">Cell membrane</location>
        <topology evidence="1 7">Multi-pass membrane protein</topology>
    </subcellularLocation>
</comment>
<accession>A0A075G816</accession>
<dbReference type="InterPro" id="IPR035906">
    <property type="entry name" value="MetI-like_sf"/>
</dbReference>
<keyword evidence="5 7" id="KW-1133">Transmembrane helix</keyword>
<evidence type="ECO:0000256" key="6">
    <source>
        <dbReference type="ARBA" id="ARBA00023136"/>
    </source>
</evidence>
<dbReference type="EMBL" id="KF900526">
    <property type="protein sequence ID" value="AIE98116.1"/>
    <property type="molecule type" value="Genomic_DNA"/>
</dbReference>
<dbReference type="CDD" id="cd06261">
    <property type="entry name" value="TM_PBP2"/>
    <property type="match status" value="1"/>
</dbReference>
<evidence type="ECO:0000256" key="2">
    <source>
        <dbReference type="ARBA" id="ARBA00022448"/>
    </source>
</evidence>
<dbReference type="Pfam" id="PF00528">
    <property type="entry name" value="BPD_transp_1"/>
    <property type="match status" value="1"/>
</dbReference>
<comment type="similarity">
    <text evidence="7">Belongs to the binding-protein-dependent transport system permease family.</text>
</comment>
<reference evidence="9" key="1">
    <citation type="journal article" date="2014" name="Genome Biol. Evol.">
        <title>Pangenome evidence for extensive interdomain horizontal transfer affecting lineage core and shell genes in uncultured planktonic thaumarchaeota and euryarchaeota.</title>
        <authorList>
            <person name="Deschamps P."/>
            <person name="Zivanovic Y."/>
            <person name="Moreira D."/>
            <person name="Rodriguez-Valera F."/>
            <person name="Lopez-Garcia P."/>
        </authorList>
    </citation>
    <scope>NUCLEOTIDE SEQUENCE</scope>
</reference>
<keyword evidence="6 7" id="KW-0472">Membrane</keyword>
<name>A0A075G816_9ARCH</name>
<feature type="transmembrane region" description="Helical" evidence="7">
    <location>
        <begin position="163"/>
        <end position="189"/>
    </location>
</feature>
<evidence type="ECO:0000259" key="8">
    <source>
        <dbReference type="PROSITE" id="PS50928"/>
    </source>
</evidence>
<dbReference type="GO" id="GO:0005886">
    <property type="term" value="C:plasma membrane"/>
    <property type="evidence" value="ECO:0007669"/>
    <property type="project" value="UniProtKB-SubCell"/>
</dbReference>
<evidence type="ECO:0000256" key="1">
    <source>
        <dbReference type="ARBA" id="ARBA00004651"/>
    </source>
</evidence>
<feature type="transmembrane region" description="Helical" evidence="7">
    <location>
        <begin position="317"/>
        <end position="343"/>
    </location>
</feature>
<evidence type="ECO:0000256" key="5">
    <source>
        <dbReference type="ARBA" id="ARBA00022989"/>
    </source>
</evidence>
<sequence length="350" mass="38620">MSLKRYIAKRGLTMFGVLMITLLLTITIVGSNMDVILKQGVIYQVRSEITENTAIAESFASVDEFEKFIEEQIDQRIKTLGLDAPWYSPQRIGFSMYKILILDFGHATFLTSDSGSSAVGDILLEKIPRTVLLFTTATIIISIIGIFLGALSASKVGSAVDRITSMFAVVSSSFPVWWIGMLMIFLFAFTYHVFPARATPSILPTEPGYIIALLYHMALPLITIVMIGFGAWAYLVRNFMVGTMQEDFISAKKTIGIDKNKIVYKHALKNAAPPIITILALSLSGSLGGAIITEAVFDWPGMGRLYFEAISVMDLPVIIGATYVLTVLFLISIFVADLLYGYFDPRVKTE</sequence>
<evidence type="ECO:0000256" key="4">
    <source>
        <dbReference type="ARBA" id="ARBA00022692"/>
    </source>
</evidence>
<dbReference type="InterPro" id="IPR000515">
    <property type="entry name" value="MetI-like"/>
</dbReference>
<keyword evidence="4 7" id="KW-0812">Transmembrane</keyword>
<dbReference type="GO" id="GO:0055085">
    <property type="term" value="P:transmembrane transport"/>
    <property type="evidence" value="ECO:0007669"/>
    <property type="project" value="InterPro"/>
</dbReference>
<feature type="domain" description="ABC transmembrane type-1" evidence="8">
    <location>
        <begin position="127"/>
        <end position="340"/>
    </location>
</feature>
<keyword evidence="3" id="KW-1003">Cell membrane</keyword>
<dbReference type="SUPFAM" id="SSF161098">
    <property type="entry name" value="MetI-like"/>
    <property type="match status" value="1"/>
</dbReference>
<evidence type="ECO:0000256" key="7">
    <source>
        <dbReference type="RuleBase" id="RU363032"/>
    </source>
</evidence>
<dbReference type="Gene3D" id="1.10.3720.10">
    <property type="entry name" value="MetI-like"/>
    <property type="match status" value="1"/>
</dbReference>
<dbReference type="PANTHER" id="PTHR30465:SF45">
    <property type="entry name" value="BINDING-PROTEIN-DEPENDENT TRANSPORT SYSTEMS INNER MEMBRANE COMPONENT"/>
    <property type="match status" value="1"/>
</dbReference>
<gene>
    <name evidence="9" type="primary">ABC.PE.P</name>
</gene>